<gene>
    <name evidence="2" type="primary">ANKRD6_2</name>
    <name evidence="2" type="ORF">EYF80_050223</name>
</gene>
<feature type="compositionally biased region" description="Basic residues" evidence="1">
    <location>
        <begin position="106"/>
        <end position="117"/>
    </location>
</feature>
<name>A0A4Z2FFV3_9TELE</name>
<protein>
    <submittedName>
        <fullName evidence="2">Ankyrin repeat domain-containing protein 6</fullName>
    </submittedName>
</protein>
<accession>A0A4Z2FFV3</accession>
<sequence>MYTYTTKSSHCIFSDGDKTHNDDVGAPAAARIPPSSVQVVRPKERPGICADAQRENRDLPDVDLDYGGARGGGNHRAGSLSPAAERRRGSRTEAAAGPRERGRDRGGRHKKQSRTKSRGAAGVRTLEVFGDRPGGPSFAQERDNAHAQEVTQYFFEAVSVQMERWYQRKVEEARWQAGQKAEADRAALLERLSR</sequence>
<evidence type="ECO:0000313" key="2">
    <source>
        <dbReference type="EMBL" id="TNN39624.1"/>
    </source>
</evidence>
<dbReference type="Proteomes" id="UP000314294">
    <property type="component" value="Unassembled WGS sequence"/>
</dbReference>
<feature type="compositionally biased region" description="Basic and acidic residues" evidence="1">
    <location>
        <begin position="41"/>
        <end position="60"/>
    </location>
</feature>
<organism evidence="2 3">
    <name type="scientific">Liparis tanakae</name>
    <name type="common">Tanaka's snailfish</name>
    <dbReference type="NCBI Taxonomy" id="230148"/>
    <lineage>
        <taxon>Eukaryota</taxon>
        <taxon>Metazoa</taxon>
        <taxon>Chordata</taxon>
        <taxon>Craniata</taxon>
        <taxon>Vertebrata</taxon>
        <taxon>Euteleostomi</taxon>
        <taxon>Actinopterygii</taxon>
        <taxon>Neopterygii</taxon>
        <taxon>Teleostei</taxon>
        <taxon>Neoteleostei</taxon>
        <taxon>Acanthomorphata</taxon>
        <taxon>Eupercaria</taxon>
        <taxon>Perciformes</taxon>
        <taxon>Cottioidei</taxon>
        <taxon>Cottales</taxon>
        <taxon>Liparidae</taxon>
        <taxon>Liparis</taxon>
    </lineage>
</organism>
<feature type="compositionally biased region" description="Polar residues" evidence="1">
    <location>
        <begin position="1"/>
        <end position="11"/>
    </location>
</feature>
<evidence type="ECO:0000313" key="3">
    <source>
        <dbReference type="Proteomes" id="UP000314294"/>
    </source>
</evidence>
<dbReference type="EMBL" id="SRLO01001264">
    <property type="protein sequence ID" value="TNN39624.1"/>
    <property type="molecule type" value="Genomic_DNA"/>
</dbReference>
<evidence type="ECO:0000256" key="1">
    <source>
        <dbReference type="SAM" id="MobiDB-lite"/>
    </source>
</evidence>
<dbReference type="OrthoDB" id="424503at2759"/>
<dbReference type="AlphaFoldDB" id="A0A4Z2FFV3"/>
<reference evidence="2 3" key="1">
    <citation type="submission" date="2019-03" db="EMBL/GenBank/DDBJ databases">
        <title>First draft genome of Liparis tanakae, snailfish: a comprehensive survey of snailfish specific genes.</title>
        <authorList>
            <person name="Kim W."/>
            <person name="Song I."/>
            <person name="Jeong J.-H."/>
            <person name="Kim D."/>
            <person name="Kim S."/>
            <person name="Ryu S."/>
            <person name="Song J.Y."/>
            <person name="Lee S.K."/>
        </authorList>
    </citation>
    <scope>NUCLEOTIDE SEQUENCE [LARGE SCALE GENOMIC DNA]</scope>
    <source>
        <tissue evidence="2">Muscle</tissue>
    </source>
</reference>
<feature type="region of interest" description="Disordered" evidence="1">
    <location>
        <begin position="1"/>
        <end position="121"/>
    </location>
</feature>
<comment type="caution">
    <text evidence="2">The sequence shown here is derived from an EMBL/GenBank/DDBJ whole genome shotgun (WGS) entry which is preliminary data.</text>
</comment>
<proteinExistence type="predicted"/>
<keyword evidence="3" id="KW-1185">Reference proteome</keyword>